<organism evidence="2 3">
    <name type="scientific">Populus alba x Populus x berolinensis</name>
    <dbReference type="NCBI Taxonomy" id="444605"/>
    <lineage>
        <taxon>Eukaryota</taxon>
        <taxon>Viridiplantae</taxon>
        <taxon>Streptophyta</taxon>
        <taxon>Embryophyta</taxon>
        <taxon>Tracheophyta</taxon>
        <taxon>Spermatophyta</taxon>
        <taxon>Magnoliopsida</taxon>
        <taxon>eudicotyledons</taxon>
        <taxon>Gunneridae</taxon>
        <taxon>Pentapetalae</taxon>
        <taxon>rosids</taxon>
        <taxon>fabids</taxon>
        <taxon>Malpighiales</taxon>
        <taxon>Salicaceae</taxon>
        <taxon>Saliceae</taxon>
        <taxon>Populus</taxon>
    </lineage>
</organism>
<sequence>MATSPRIDSSNYRTELLLPPPHGENEPVTSVPSWHLKKNEIVRVHPQDHQRENLGLSNILSTIMLSSEALNAVLSIVLRGKGNTLESLIRSFYSVLVLYVAYMQLGAEILARIPYFDNSEYNFLLGPLQTNILNFHLFDESLDTVWVHSRGSYNKVASQKASALVCYQLLARYDAYTSSNKATLGECDLIRWNLKGVPRVPWEAKGEFQGTLKRDIGPRTVPITFARWHGHLFIVSEDKVYAQRPGCWRVHCTSASVVVEKLGHRWKRNRTVPRRLQNSVQCSLSTPRGFLFFASPSP</sequence>
<dbReference type="EMBL" id="JAQIZT010000008">
    <property type="protein sequence ID" value="KAJ6987497.1"/>
    <property type="molecule type" value="Genomic_DNA"/>
</dbReference>
<name>A0AAD6MNE8_9ROSI</name>
<evidence type="ECO:0000313" key="2">
    <source>
        <dbReference type="EMBL" id="KAJ6987497.1"/>
    </source>
</evidence>
<proteinExistence type="predicted"/>
<evidence type="ECO:0000313" key="3">
    <source>
        <dbReference type="Proteomes" id="UP001164929"/>
    </source>
</evidence>
<protein>
    <submittedName>
        <fullName evidence="2">Uncharacterized protein</fullName>
    </submittedName>
</protein>
<comment type="caution">
    <text evidence="2">The sequence shown here is derived from an EMBL/GenBank/DDBJ whole genome shotgun (WGS) entry which is preliminary data.</text>
</comment>
<evidence type="ECO:0000256" key="1">
    <source>
        <dbReference type="SAM" id="MobiDB-lite"/>
    </source>
</evidence>
<reference evidence="2" key="1">
    <citation type="journal article" date="2023" name="Mol. Ecol. Resour.">
        <title>Chromosome-level genome assembly of a triploid poplar Populus alba 'Berolinensis'.</title>
        <authorList>
            <person name="Chen S."/>
            <person name="Yu Y."/>
            <person name="Wang X."/>
            <person name="Wang S."/>
            <person name="Zhang T."/>
            <person name="Zhou Y."/>
            <person name="He R."/>
            <person name="Meng N."/>
            <person name="Wang Y."/>
            <person name="Liu W."/>
            <person name="Liu Z."/>
            <person name="Liu J."/>
            <person name="Guo Q."/>
            <person name="Huang H."/>
            <person name="Sederoff R.R."/>
            <person name="Wang G."/>
            <person name="Qu G."/>
            <person name="Chen S."/>
        </authorList>
    </citation>
    <scope>NUCLEOTIDE SEQUENCE</scope>
    <source>
        <strain evidence="2">SC-2020</strain>
    </source>
</reference>
<accession>A0AAD6MNE8</accession>
<dbReference type="AlphaFoldDB" id="A0AAD6MNE8"/>
<keyword evidence="3" id="KW-1185">Reference proteome</keyword>
<feature type="region of interest" description="Disordered" evidence="1">
    <location>
        <begin position="1"/>
        <end position="28"/>
    </location>
</feature>
<gene>
    <name evidence="2" type="ORF">NC653_020675</name>
</gene>
<feature type="compositionally biased region" description="Polar residues" evidence="1">
    <location>
        <begin position="1"/>
        <end position="13"/>
    </location>
</feature>
<dbReference type="Proteomes" id="UP001164929">
    <property type="component" value="Chromosome 8"/>
</dbReference>